<evidence type="ECO:0000259" key="5">
    <source>
        <dbReference type="Pfam" id="PF01266"/>
    </source>
</evidence>
<dbReference type="InterPro" id="IPR036188">
    <property type="entry name" value="FAD/NAD-bd_sf"/>
</dbReference>
<dbReference type="PANTHER" id="PTHR13847:SF286">
    <property type="entry name" value="D-AMINO ACID DEHYDROGENASE"/>
    <property type="match status" value="1"/>
</dbReference>
<dbReference type="InterPro" id="IPR006076">
    <property type="entry name" value="FAD-dep_OxRdtase"/>
</dbReference>
<keyword evidence="4" id="KW-0560">Oxidoreductase</keyword>
<evidence type="ECO:0000256" key="1">
    <source>
        <dbReference type="ARBA" id="ARBA00001974"/>
    </source>
</evidence>
<dbReference type="Gene3D" id="3.50.50.60">
    <property type="entry name" value="FAD/NAD(P)-binding domain"/>
    <property type="match status" value="1"/>
</dbReference>
<comment type="cofactor">
    <cofactor evidence="1">
        <name>FAD</name>
        <dbReference type="ChEBI" id="CHEBI:57692"/>
    </cofactor>
</comment>
<dbReference type="InterPro" id="IPR017741">
    <property type="entry name" value="FAD-dependent_OxRdtase_HpnW"/>
</dbReference>
<dbReference type="GO" id="GO:0005737">
    <property type="term" value="C:cytoplasm"/>
    <property type="evidence" value="ECO:0007669"/>
    <property type="project" value="TreeGrafter"/>
</dbReference>
<reference evidence="6 7" key="1">
    <citation type="submission" date="2019-06" db="EMBL/GenBank/DDBJ databases">
        <title>Sequencing the genomes of 1000 actinobacteria strains.</title>
        <authorList>
            <person name="Klenk H.-P."/>
        </authorList>
    </citation>
    <scope>NUCLEOTIDE SEQUENCE [LARGE SCALE GENOMIC DNA]</scope>
    <source>
        <strain evidence="6 7">DSM 24617</strain>
    </source>
</reference>
<dbReference type="PANTHER" id="PTHR13847">
    <property type="entry name" value="SARCOSINE DEHYDROGENASE-RELATED"/>
    <property type="match status" value="1"/>
</dbReference>
<dbReference type="Proteomes" id="UP000318336">
    <property type="component" value="Unassembled WGS sequence"/>
</dbReference>
<dbReference type="SUPFAM" id="SSF51905">
    <property type="entry name" value="FAD/NAD(P)-binding domain"/>
    <property type="match status" value="1"/>
</dbReference>
<evidence type="ECO:0000313" key="6">
    <source>
        <dbReference type="EMBL" id="TQL32282.1"/>
    </source>
</evidence>
<keyword evidence="7" id="KW-1185">Reference proteome</keyword>
<evidence type="ECO:0000256" key="4">
    <source>
        <dbReference type="ARBA" id="ARBA00023002"/>
    </source>
</evidence>
<evidence type="ECO:0000313" key="7">
    <source>
        <dbReference type="Proteomes" id="UP000318336"/>
    </source>
</evidence>
<dbReference type="Gene3D" id="3.30.9.10">
    <property type="entry name" value="D-Amino Acid Oxidase, subunit A, domain 2"/>
    <property type="match status" value="1"/>
</dbReference>
<dbReference type="EMBL" id="VFOK01000001">
    <property type="protein sequence ID" value="TQL32282.1"/>
    <property type="molecule type" value="Genomic_DNA"/>
</dbReference>
<dbReference type="Pfam" id="PF01266">
    <property type="entry name" value="DAO"/>
    <property type="match status" value="1"/>
</dbReference>
<sequence length="379" mass="40360">MLSSPTLLPSAADVVVVGAGIVGLAHAFEAHRQGRSVVVLDRDARPAGASIRNFGHACVTAQPESLRDLARSSREGWLTMSRRTGIPVDEAGAVVLAGDRADLDVLEAFAAARPGDATLLDRSDLDDELAGLAGEQLRGGLRLRHDLRVDPRTTAPRLAGWLEAAGVPICWRHNVIGVQADSIGTRVDTNRGTIRAEQVVLCSGHDLDHLFPAVADEHRVERCSLQMTRLAAPGPQVRPALLTATSVLRYGAFGEVADLAPLRRHLESTAPGLLAAQANLMLTQLPDGTLLVGDSHDYAATPEPFLSAAVEHQLHTALARLLKTAALPVLERWQGVYASSPATDVLDVEPWPGLRVITVTSGVGMTLSFGLARRTFPRP</sequence>
<gene>
    <name evidence="6" type="ORF">FB554_0403</name>
</gene>
<dbReference type="RefSeq" id="WP_170206749.1">
    <property type="nucleotide sequence ID" value="NZ_CAJTBP010000001.1"/>
</dbReference>
<evidence type="ECO:0000256" key="2">
    <source>
        <dbReference type="ARBA" id="ARBA00009410"/>
    </source>
</evidence>
<name>A0A542X8X1_9MICO</name>
<comment type="caution">
    <text evidence="6">The sequence shown here is derived from an EMBL/GenBank/DDBJ whole genome shotgun (WGS) entry which is preliminary data.</text>
</comment>
<protein>
    <submittedName>
        <fullName evidence="6">FAD dependent oxidoreductase TIGR03364</fullName>
    </submittedName>
</protein>
<proteinExistence type="inferred from homology"/>
<dbReference type="GO" id="GO:0016491">
    <property type="term" value="F:oxidoreductase activity"/>
    <property type="evidence" value="ECO:0007669"/>
    <property type="project" value="UniProtKB-KW"/>
</dbReference>
<evidence type="ECO:0000256" key="3">
    <source>
        <dbReference type="ARBA" id="ARBA00022630"/>
    </source>
</evidence>
<dbReference type="NCBIfam" id="TIGR03364">
    <property type="entry name" value="HpnW_proposed"/>
    <property type="match status" value="1"/>
</dbReference>
<keyword evidence="3" id="KW-0285">Flavoprotein</keyword>
<organism evidence="6 7">
    <name type="scientific">Barrientosiimonas humi</name>
    <dbReference type="NCBI Taxonomy" id="999931"/>
    <lineage>
        <taxon>Bacteria</taxon>
        <taxon>Bacillati</taxon>
        <taxon>Actinomycetota</taxon>
        <taxon>Actinomycetes</taxon>
        <taxon>Micrococcales</taxon>
        <taxon>Dermacoccaceae</taxon>
        <taxon>Barrientosiimonas</taxon>
    </lineage>
</organism>
<dbReference type="AlphaFoldDB" id="A0A542X8X1"/>
<accession>A0A542X8X1</accession>
<comment type="similarity">
    <text evidence="2">Belongs to the DadA oxidoreductase family.</text>
</comment>
<feature type="domain" description="FAD dependent oxidoreductase" evidence="5">
    <location>
        <begin position="13"/>
        <end position="374"/>
    </location>
</feature>